<feature type="domain" description="DUF2202" evidence="2">
    <location>
        <begin position="88"/>
        <end position="243"/>
    </location>
</feature>
<dbReference type="Proteomes" id="UP000231453">
    <property type="component" value="Unassembled WGS sequence"/>
</dbReference>
<dbReference type="EMBL" id="PFPL01000059">
    <property type="protein sequence ID" value="PIZ95242.1"/>
    <property type="molecule type" value="Genomic_DNA"/>
</dbReference>
<dbReference type="InterPro" id="IPR012347">
    <property type="entry name" value="Ferritin-like"/>
</dbReference>
<proteinExistence type="predicted"/>
<evidence type="ECO:0000256" key="1">
    <source>
        <dbReference type="SAM" id="SignalP"/>
    </source>
</evidence>
<evidence type="ECO:0000313" key="3">
    <source>
        <dbReference type="EMBL" id="PIZ95242.1"/>
    </source>
</evidence>
<reference evidence="4" key="1">
    <citation type="submission" date="2017-09" db="EMBL/GenBank/DDBJ databases">
        <title>Depth-based differentiation of microbial function through sediment-hosted aquifers and enrichment of novel symbionts in the deep terrestrial subsurface.</title>
        <authorList>
            <person name="Probst A.J."/>
            <person name="Ladd B."/>
            <person name="Jarett J.K."/>
            <person name="Geller-Mcgrath D.E."/>
            <person name="Sieber C.M.K."/>
            <person name="Emerson J.B."/>
            <person name="Anantharaman K."/>
            <person name="Thomas B.C."/>
            <person name="Malmstrom R."/>
            <person name="Stieglmeier M."/>
            <person name="Klingl A."/>
            <person name="Woyke T."/>
            <person name="Ryan C.M."/>
            <person name="Banfield J.F."/>
        </authorList>
    </citation>
    <scope>NUCLEOTIDE SEQUENCE [LARGE SCALE GENOMIC DNA]</scope>
</reference>
<comment type="caution">
    <text evidence="3">The sequence shown here is derived from an EMBL/GenBank/DDBJ whole genome shotgun (WGS) entry which is preliminary data.</text>
</comment>
<dbReference type="AlphaFoldDB" id="A0A2M7V914"/>
<dbReference type="Gene3D" id="1.20.1260.10">
    <property type="match status" value="1"/>
</dbReference>
<accession>A0A2M7V914</accession>
<evidence type="ECO:0000313" key="4">
    <source>
        <dbReference type="Proteomes" id="UP000231453"/>
    </source>
</evidence>
<protein>
    <recommendedName>
        <fullName evidence="2">DUF2202 domain-containing protein</fullName>
    </recommendedName>
</protein>
<evidence type="ECO:0000259" key="2">
    <source>
        <dbReference type="Pfam" id="PF09968"/>
    </source>
</evidence>
<dbReference type="InterPro" id="IPR019243">
    <property type="entry name" value="DUF2202"/>
</dbReference>
<name>A0A2M7V914_9BACT</name>
<gene>
    <name evidence="3" type="ORF">COX80_04745</name>
</gene>
<feature type="chain" id="PRO_5014818431" description="DUF2202 domain-containing protein" evidence="1">
    <location>
        <begin position="20"/>
        <end position="244"/>
    </location>
</feature>
<organism evidence="3 4">
    <name type="scientific">Candidatus Magasanikbacteria bacterium CG_4_10_14_0_2_um_filter_33_14</name>
    <dbReference type="NCBI Taxonomy" id="1974636"/>
    <lineage>
        <taxon>Bacteria</taxon>
        <taxon>Candidatus Magasanikiibacteriota</taxon>
    </lineage>
</organism>
<dbReference type="Pfam" id="PF09968">
    <property type="entry name" value="DUF2202"/>
    <property type="match status" value="1"/>
</dbReference>
<keyword evidence="1" id="KW-0732">Signal</keyword>
<dbReference type="PROSITE" id="PS51257">
    <property type="entry name" value="PROKAR_LIPOPROTEIN"/>
    <property type="match status" value="1"/>
</dbReference>
<sequence>MKKSILALSVFSVVLLLGAGCSNVSDDTTVPSDSSDNIKSDTSTSMVGSASNLVLVGEDGVAIMNNDPFYKEMGKHVGDKATQGDIMSLPYMYESEKMAEDLFFAWDETYDLPVFASLSESHAAQRENLAAVMGSLQVDLSVAALEDGNFKDATVQALHDKLLPIGDEMRVKAYTSGLLLEESIIKNINTYLERGIDGLSKTTFEALREASAKNMKVLNDLLVAEGATYKPQAISQIEFDGYVK</sequence>
<feature type="signal peptide" evidence="1">
    <location>
        <begin position="1"/>
        <end position="19"/>
    </location>
</feature>